<evidence type="ECO:0000313" key="3">
    <source>
        <dbReference type="Proteomes" id="UP000226031"/>
    </source>
</evidence>
<proteinExistence type="predicted"/>
<name>A0A2B7ZUX7_9EURO</name>
<dbReference type="EMBL" id="PDND01000001">
    <property type="protein sequence ID" value="PGH37100.1"/>
    <property type="molecule type" value="Genomic_DNA"/>
</dbReference>
<sequence>MNLTHNKHPEGERERERKRKRLTGVSYIPIHIGQPFIKGLKHMFDCTGGTRVARKRRLMLETGQYPSRYCGRDEWDEEDPKDPYKEN</sequence>
<gene>
    <name evidence="2" type="ORF">GX50_00083</name>
</gene>
<dbReference type="Proteomes" id="UP000226031">
    <property type="component" value="Unassembled WGS sequence"/>
</dbReference>
<dbReference type="AlphaFoldDB" id="A0A2B7ZUX7"/>
<keyword evidence="3" id="KW-1185">Reference proteome</keyword>
<reference evidence="2 3" key="1">
    <citation type="submission" date="2017-10" db="EMBL/GenBank/DDBJ databases">
        <title>Comparative genomics in systemic dimorphic fungi from Ajellomycetaceae.</title>
        <authorList>
            <person name="Munoz J.F."/>
            <person name="Mcewen J.G."/>
            <person name="Clay O.K."/>
            <person name="Cuomo C.A."/>
        </authorList>
    </citation>
    <scope>NUCLEOTIDE SEQUENCE [LARGE SCALE GENOMIC DNA]</scope>
    <source>
        <strain evidence="2 3">UAMH4076</strain>
    </source>
</reference>
<evidence type="ECO:0000313" key="2">
    <source>
        <dbReference type="EMBL" id="PGH37100.1"/>
    </source>
</evidence>
<feature type="region of interest" description="Disordered" evidence="1">
    <location>
        <begin position="1"/>
        <end position="21"/>
    </location>
</feature>
<protein>
    <submittedName>
        <fullName evidence="2">Uncharacterized protein</fullName>
    </submittedName>
</protein>
<accession>A0A2B7ZUX7</accession>
<evidence type="ECO:0000256" key="1">
    <source>
        <dbReference type="SAM" id="MobiDB-lite"/>
    </source>
</evidence>
<comment type="caution">
    <text evidence="2">The sequence shown here is derived from an EMBL/GenBank/DDBJ whole genome shotgun (WGS) entry which is preliminary data.</text>
</comment>
<feature type="region of interest" description="Disordered" evidence="1">
    <location>
        <begin position="67"/>
        <end position="87"/>
    </location>
</feature>
<organism evidence="2 3">
    <name type="scientific">[Emmonsia] crescens</name>
    <dbReference type="NCBI Taxonomy" id="73230"/>
    <lineage>
        <taxon>Eukaryota</taxon>
        <taxon>Fungi</taxon>
        <taxon>Dikarya</taxon>
        <taxon>Ascomycota</taxon>
        <taxon>Pezizomycotina</taxon>
        <taxon>Eurotiomycetes</taxon>
        <taxon>Eurotiomycetidae</taxon>
        <taxon>Onygenales</taxon>
        <taxon>Ajellomycetaceae</taxon>
        <taxon>Emergomyces</taxon>
    </lineage>
</organism>